<dbReference type="AlphaFoldDB" id="A0A1W1XFS0"/>
<dbReference type="RefSeq" id="WP_084115157.1">
    <property type="nucleotide sequence ID" value="NZ_FWXH01000004.1"/>
</dbReference>
<evidence type="ECO:0000256" key="1">
    <source>
        <dbReference type="SAM" id="Coils"/>
    </source>
</evidence>
<keyword evidence="3" id="KW-1185">Reference proteome</keyword>
<gene>
    <name evidence="2" type="ORF">SAMN02745134_01671</name>
</gene>
<feature type="coiled-coil region" evidence="1">
    <location>
        <begin position="424"/>
        <end position="465"/>
    </location>
</feature>
<dbReference type="EMBL" id="FWXH01000004">
    <property type="protein sequence ID" value="SMC22652.1"/>
    <property type="molecule type" value="Genomic_DNA"/>
</dbReference>
<evidence type="ECO:0000313" key="3">
    <source>
        <dbReference type="Proteomes" id="UP000192468"/>
    </source>
</evidence>
<organism evidence="2 3">
    <name type="scientific">Clostridium acidisoli DSM 12555</name>
    <dbReference type="NCBI Taxonomy" id="1121291"/>
    <lineage>
        <taxon>Bacteria</taxon>
        <taxon>Bacillati</taxon>
        <taxon>Bacillota</taxon>
        <taxon>Clostridia</taxon>
        <taxon>Eubacteriales</taxon>
        <taxon>Clostridiaceae</taxon>
        <taxon>Clostridium</taxon>
    </lineage>
</organism>
<accession>A0A1W1XFS0</accession>
<name>A0A1W1XFS0_9CLOT</name>
<evidence type="ECO:0000313" key="2">
    <source>
        <dbReference type="EMBL" id="SMC22652.1"/>
    </source>
</evidence>
<dbReference type="Proteomes" id="UP000192468">
    <property type="component" value="Unassembled WGS sequence"/>
</dbReference>
<keyword evidence="1" id="KW-0175">Coiled coil</keyword>
<reference evidence="2 3" key="1">
    <citation type="submission" date="2017-04" db="EMBL/GenBank/DDBJ databases">
        <authorList>
            <person name="Afonso C.L."/>
            <person name="Miller P.J."/>
            <person name="Scott M.A."/>
            <person name="Spackman E."/>
            <person name="Goraichik I."/>
            <person name="Dimitrov K.M."/>
            <person name="Suarez D.L."/>
            <person name="Swayne D.E."/>
        </authorList>
    </citation>
    <scope>NUCLEOTIDE SEQUENCE [LARGE SCALE GENOMIC DNA]</scope>
    <source>
        <strain evidence="2 3">DSM 12555</strain>
    </source>
</reference>
<dbReference type="OrthoDB" id="1706352at2"/>
<proteinExistence type="predicted"/>
<sequence>MNNTHEWVYIDFIKNIWKFKLKENGNLVYEVMYDKCKWTKEKIVADHVIKYSIYIEEDIIHIIYANEGNELKYCTFKNKQWLGKLIYNIDDKFTIEDLKILIFNGKMHIFYLLKVNNANDHGILVDFIWSGEKIDIYTIENIILKEGIEDYFRTVSIDDKLEIYFITDQGDGLSLKISIYKDEKWTAANWLYNIQGNKIEFEVIKDLNGTNLINKSIEKNKYILEHVFINLSGNMKSYTIMDSKNEVIEPNLFNYDDALYSSWIEEGKIYYSKFKNDKWSSAKYLDIDASAKIKTCYSSIVDGEVYVNTIKIYCIMEPDFEILFMDKFIKNDEDDSNDEVNNKSGGEISDKFVEVSETNKKLEKEIDFINIQLEKKNRLIEEYEKGYKNKLSLKKNKMFLEIQQSIQKELDRINNQLIQEKAITRKLQDKLKENEEKNNILKKQVELLNEENKKLQEDLITEKNQTILRKILRRRSSDV</sequence>
<dbReference type="STRING" id="1121291.SAMN02745134_01671"/>
<protein>
    <submittedName>
        <fullName evidence="2">Uncharacterized protein</fullName>
    </submittedName>
</protein>